<dbReference type="InterPro" id="IPR013083">
    <property type="entry name" value="Znf_RING/FYVE/PHD"/>
</dbReference>
<dbReference type="PANTHER" id="PTHR21319">
    <property type="entry name" value="RING FINGER AND CHY ZINC FINGER DOMAIN-CONTAINING PROTEIN 1"/>
    <property type="match status" value="1"/>
</dbReference>
<keyword evidence="3" id="KW-0862">Zinc</keyword>
<dbReference type="PROSITE" id="PS51266">
    <property type="entry name" value="ZF_CHY"/>
    <property type="match status" value="1"/>
</dbReference>
<evidence type="ECO:0000259" key="6">
    <source>
        <dbReference type="PROSITE" id="PS51266"/>
    </source>
</evidence>
<sequence>MSIIKVKPAMPEPIVKHVGCAHYKRRAKYVTPCCNKVYMCLYCHDENEVHYFNKKSVRELICTECDTRQKVREECESCGVRFGKYTCLICKLFDDEDKEHYHCEGCGICRVGGRDNYFHCERCNMCLPVELQTVGHRCVENVSRANCPVCLDDIHTSRIPCLIPACGHLLHVPCFKQLLNFGHYACPTCQASMVEISIESEEVS</sequence>
<evidence type="ECO:0008006" key="10">
    <source>
        <dbReference type="Google" id="ProtNLM"/>
    </source>
</evidence>
<gene>
    <name evidence="8" type="ORF">LSINAPIS_LOCUS5799</name>
</gene>
<dbReference type="AlphaFoldDB" id="A0A5E4Q7W6"/>
<feature type="domain" description="CTCHY-type" evidence="7">
    <location>
        <begin position="82"/>
        <end position="146"/>
    </location>
</feature>
<organism evidence="8 9">
    <name type="scientific">Leptidea sinapis</name>
    <dbReference type="NCBI Taxonomy" id="189913"/>
    <lineage>
        <taxon>Eukaryota</taxon>
        <taxon>Metazoa</taxon>
        <taxon>Ecdysozoa</taxon>
        <taxon>Arthropoda</taxon>
        <taxon>Hexapoda</taxon>
        <taxon>Insecta</taxon>
        <taxon>Pterygota</taxon>
        <taxon>Neoptera</taxon>
        <taxon>Endopterygota</taxon>
        <taxon>Lepidoptera</taxon>
        <taxon>Glossata</taxon>
        <taxon>Ditrysia</taxon>
        <taxon>Papilionoidea</taxon>
        <taxon>Pieridae</taxon>
        <taxon>Dismorphiinae</taxon>
        <taxon>Leptidea</taxon>
    </lineage>
</organism>
<dbReference type="CDD" id="cd16464">
    <property type="entry name" value="RING-H2_Pirh2-like"/>
    <property type="match status" value="1"/>
</dbReference>
<protein>
    <recommendedName>
        <fullName evidence="10">RING finger and CHY zinc finger domain-containing protein 1</fullName>
    </recommendedName>
</protein>
<dbReference type="PANTHER" id="PTHR21319:SF53">
    <property type="entry name" value="RING FINGER AND CHY ZINC FINGER DOMAIN-CONTAINING PROTEIN 1"/>
    <property type="match status" value="1"/>
</dbReference>
<dbReference type="EMBL" id="FZQP02001726">
    <property type="protein sequence ID" value="VVC93656.1"/>
    <property type="molecule type" value="Genomic_DNA"/>
</dbReference>
<reference evidence="8 9" key="1">
    <citation type="submission" date="2017-07" db="EMBL/GenBank/DDBJ databases">
        <authorList>
            <person name="Talla V."/>
            <person name="Backstrom N."/>
        </authorList>
    </citation>
    <scope>NUCLEOTIDE SEQUENCE [LARGE SCALE GENOMIC DNA]</scope>
</reference>
<dbReference type="GO" id="GO:0005634">
    <property type="term" value="C:nucleus"/>
    <property type="evidence" value="ECO:0007669"/>
    <property type="project" value="TreeGrafter"/>
</dbReference>
<dbReference type="PROSITE" id="PS51270">
    <property type="entry name" value="ZF_CTCHY"/>
    <property type="match status" value="1"/>
</dbReference>
<feature type="domain" description="RING-type" evidence="5">
    <location>
        <begin position="147"/>
        <end position="190"/>
    </location>
</feature>
<keyword evidence="2 4" id="KW-0863">Zinc-finger</keyword>
<dbReference type="SMART" id="SM00184">
    <property type="entry name" value="RING"/>
    <property type="match status" value="1"/>
</dbReference>
<dbReference type="Gene3D" id="3.30.40.10">
    <property type="entry name" value="Zinc/RING finger domain, C3HC4 (zinc finger)"/>
    <property type="match status" value="1"/>
</dbReference>
<dbReference type="SUPFAM" id="SSF57850">
    <property type="entry name" value="RING/U-box"/>
    <property type="match status" value="1"/>
</dbReference>
<dbReference type="Pfam" id="PF05495">
    <property type="entry name" value="zf-CHY"/>
    <property type="match status" value="1"/>
</dbReference>
<evidence type="ECO:0000256" key="3">
    <source>
        <dbReference type="ARBA" id="ARBA00022833"/>
    </source>
</evidence>
<evidence type="ECO:0000259" key="7">
    <source>
        <dbReference type="PROSITE" id="PS51270"/>
    </source>
</evidence>
<dbReference type="GO" id="GO:0006511">
    <property type="term" value="P:ubiquitin-dependent protein catabolic process"/>
    <property type="evidence" value="ECO:0007669"/>
    <property type="project" value="TreeGrafter"/>
</dbReference>
<dbReference type="GO" id="GO:0016567">
    <property type="term" value="P:protein ubiquitination"/>
    <property type="evidence" value="ECO:0007669"/>
    <property type="project" value="TreeGrafter"/>
</dbReference>
<dbReference type="InterPro" id="IPR017921">
    <property type="entry name" value="Znf_CTCHY"/>
</dbReference>
<keyword evidence="9" id="KW-1185">Reference proteome</keyword>
<dbReference type="InterPro" id="IPR001841">
    <property type="entry name" value="Znf_RING"/>
</dbReference>
<evidence type="ECO:0000313" key="8">
    <source>
        <dbReference type="EMBL" id="VVC93656.1"/>
    </source>
</evidence>
<keyword evidence="1" id="KW-0479">Metal-binding</keyword>
<evidence type="ECO:0000256" key="1">
    <source>
        <dbReference type="ARBA" id="ARBA00022723"/>
    </source>
</evidence>
<proteinExistence type="predicted"/>
<dbReference type="PROSITE" id="PS50089">
    <property type="entry name" value="ZF_RING_2"/>
    <property type="match status" value="1"/>
</dbReference>
<evidence type="ECO:0000259" key="5">
    <source>
        <dbReference type="PROSITE" id="PS50089"/>
    </source>
</evidence>
<dbReference type="GO" id="GO:0008270">
    <property type="term" value="F:zinc ion binding"/>
    <property type="evidence" value="ECO:0007669"/>
    <property type="project" value="UniProtKB-KW"/>
</dbReference>
<name>A0A5E4Q7W6_9NEOP</name>
<dbReference type="GO" id="GO:0061630">
    <property type="term" value="F:ubiquitin protein ligase activity"/>
    <property type="evidence" value="ECO:0007669"/>
    <property type="project" value="TreeGrafter"/>
</dbReference>
<dbReference type="Pfam" id="PF13639">
    <property type="entry name" value="zf-RING_2"/>
    <property type="match status" value="1"/>
</dbReference>
<dbReference type="InterPro" id="IPR008913">
    <property type="entry name" value="Znf_CHY"/>
</dbReference>
<dbReference type="SUPFAM" id="SSF161245">
    <property type="entry name" value="Zinc hairpin stack"/>
    <property type="match status" value="1"/>
</dbReference>
<evidence type="ECO:0000313" key="9">
    <source>
        <dbReference type="Proteomes" id="UP000324832"/>
    </source>
</evidence>
<dbReference type="InterPro" id="IPR037274">
    <property type="entry name" value="Znf_CHY_sf"/>
</dbReference>
<feature type="domain" description="CHY-type" evidence="6">
    <location>
        <begin position="13"/>
        <end position="80"/>
    </location>
</feature>
<dbReference type="InterPro" id="IPR037275">
    <property type="entry name" value="Znf_CTCHY_sf"/>
</dbReference>
<evidence type="ECO:0000256" key="2">
    <source>
        <dbReference type="ARBA" id="ARBA00022771"/>
    </source>
</evidence>
<dbReference type="SUPFAM" id="SSF161219">
    <property type="entry name" value="CHY zinc finger-like"/>
    <property type="match status" value="1"/>
</dbReference>
<dbReference type="Proteomes" id="UP000324832">
    <property type="component" value="Unassembled WGS sequence"/>
</dbReference>
<evidence type="ECO:0000256" key="4">
    <source>
        <dbReference type="PROSITE-ProRule" id="PRU00601"/>
    </source>
</evidence>
<accession>A0A5E4Q7W6</accession>